<organism evidence="1 2">
    <name type="scientific">Pantoea cypripedii</name>
    <name type="common">Pectobacterium cypripedii</name>
    <name type="synonym">Erwinia cypripedii</name>
    <dbReference type="NCBI Taxonomy" id="55209"/>
    <lineage>
        <taxon>Bacteria</taxon>
        <taxon>Pseudomonadati</taxon>
        <taxon>Pseudomonadota</taxon>
        <taxon>Gammaproteobacteria</taxon>
        <taxon>Enterobacterales</taxon>
        <taxon>Erwiniaceae</taxon>
        <taxon>Pantoea</taxon>
    </lineage>
</organism>
<reference evidence="1 2" key="1">
    <citation type="submission" date="2017-11" db="EMBL/GenBank/DDBJ databases">
        <title>Genome sequence of Pantoea cypripedii NE1.</title>
        <authorList>
            <person name="Nascimento F.X."/>
        </authorList>
    </citation>
    <scope>NUCLEOTIDE SEQUENCE [LARGE SCALE GENOMIC DNA]</scope>
    <source>
        <strain evidence="1 2">NE1</strain>
        <plasmid evidence="2">pne1b</plasmid>
    </source>
</reference>
<evidence type="ECO:0000313" key="1">
    <source>
        <dbReference type="EMBL" id="QGY32502.1"/>
    </source>
</evidence>
<evidence type="ECO:0000313" key="2">
    <source>
        <dbReference type="Proteomes" id="UP000502005"/>
    </source>
</evidence>
<accession>A0A6B9G737</accession>
<sequence length="99" mass="11379">MRADVMKSISEQRYHIAKWIESDIKWTHIGDQSGDAIVGSTGVNKVIGYLYNDKVNTGDLTVVYEHISNTFDYSNSHDHQLSILLFSLWEKYMKPISQV</sequence>
<dbReference type="AlphaFoldDB" id="A0A6B9G737"/>
<name>A0A6B9G737_PANCY</name>
<proteinExistence type="predicted"/>
<geneLocation type="plasmid" evidence="2">
    <name>pne1b</name>
</geneLocation>
<gene>
    <name evidence="1" type="ORF">CUN67_26420</name>
</gene>
<dbReference type="Proteomes" id="UP000502005">
    <property type="component" value="Plasmid pNE1B"/>
</dbReference>
<dbReference type="EMBL" id="CP024770">
    <property type="protein sequence ID" value="QGY32502.1"/>
    <property type="molecule type" value="Genomic_DNA"/>
</dbReference>
<keyword evidence="1" id="KW-0614">Plasmid</keyword>
<protein>
    <submittedName>
        <fullName evidence="1">Uncharacterized protein</fullName>
    </submittedName>
</protein>